<evidence type="ECO:0000313" key="3">
    <source>
        <dbReference type="Proteomes" id="UP001165678"/>
    </source>
</evidence>
<dbReference type="AlphaFoldDB" id="A0AA41ZGT9"/>
<dbReference type="InterPro" id="IPR002931">
    <property type="entry name" value="Transglutaminase-like"/>
</dbReference>
<protein>
    <submittedName>
        <fullName evidence="2">Transglutaminase family protein</fullName>
    </submittedName>
</protein>
<dbReference type="PANTHER" id="PTHR33490">
    <property type="entry name" value="BLR5614 PROTEIN-RELATED"/>
    <property type="match status" value="1"/>
</dbReference>
<dbReference type="InterPro" id="IPR038765">
    <property type="entry name" value="Papain-like_cys_pep_sf"/>
</dbReference>
<sequence>MRYRISHLTRYRYGLDVANCYNLGCMSPRALPWQRVDSSHMDVSPMPGTMEQRLDFFGNRHVFFHVNELHDALSVSVVSEVEVLPRPTEDRLGESMPWETLLVWLETARDARGLQARLLRTPTRMTPVDPVLKAFAQDVFAPGMPVLEGAWRLCHRIFNEFRYDPGFTTLATPVHTVLRQKRGVCQDFAQLAISALRSMGIPASYVSGYLETVPPPGQPRMIGADASHAWFSVFDPVVGWVDFDPTNNMVPGERHVTVAFGRDYADVVPLKGLMSGGGAHELIVEVDVMPLSH</sequence>
<dbReference type="SMART" id="SM00460">
    <property type="entry name" value="TGc"/>
    <property type="match status" value="1"/>
</dbReference>
<evidence type="ECO:0000259" key="1">
    <source>
        <dbReference type="SMART" id="SM00460"/>
    </source>
</evidence>
<gene>
    <name evidence="2" type="ORF">OQ287_12220</name>
</gene>
<name>A0AA41ZGT9_9GAMM</name>
<dbReference type="EMBL" id="JAPIVE010000003">
    <property type="protein sequence ID" value="MCX2525009.1"/>
    <property type="molecule type" value="Genomic_DNA"/>
</dbReference>
<dbReference type="Pfam" id="PF01841">
    <property type="entry name" value="Transglut_core"/>
    <property type="match status" value="1"/>
</dbReference>
<dbReference type="InterPro" id="IPR013589">
    <property type="entry name" value="Bac_transglu_N"/>
</dbReference>
<dbReference type="PANTHER" id="PTHR33490:SF7">
    <property type="entry name" value="BLR2979 PROTEIN"/>
    <property type="match status" value="1"/>
</dbReference>
<accession>A0AA41ZGT9</accession>
<evidence type="ECO:0000313" key="2">
    <source>
        <dbReference type="EMBL" id="MCX2525009.1"/>
    </source>
</evidence>
<reference evidence="2" key="1">
    <citation type="submission" date="2022-11" db="EMBL/GenBank/DDBJ databases">
        <title>Larsenimonas rhizosphaerae sp. nov., isolated from a tidal mudflat.</title>
        <authorList>
            <person name="Lee S.D."/>
            <person name="Kim I.S."/>
        </authorList>
    </citation>
    <scope>NUCLEOTIDE SEQUENCE</scope>
    <source>
        <strain evidence="2">GH2-1</strain>
    </source>
</reference>
<dbReference type="Gene3D" id="3.10.620.30">
    <property type="match status" value="1"/>
</dbReference>
<proteinExistence type="predicted"/>
<keyword evidence="3" id="KW-1185">Reference proteome</keyword>
<dbReference type="SUPFAM" id="SSF54001">
    <property type="entry name" value="Cysteine proteinases"/>
    <property type="match status" value="1"/>
</dbReference>
<dbReference type="RefSeq" id="WP_250938876.1">
    <property type="nucleotide sequence ID" value="NZ_JAMLJK010000003.1"/>
</dbReference>
<dbReference type="Pfam" id="PF08379">
    <property type="entry name" value="Bact_transglu_N"/>
    <property type="match status" value="1"/>
</dbReference>
<organism evidence="2 3">
    <name type="scientific">Larsenimonas rhizosphaerae</name>
    <dbReference type="NCBI Taxonomy" id="2944682"/>
    <lineage>
        <taxon>Bacteria</taxon>
        <taxon>Pseudomonadati</taxon>
        <taxon>Pseudomonadota</taxon>
        <taxon>Gammaproteobacteria</taxon>
        <taxon>Oceanospirillales</taxon>
        <taxon>Halomonadaceae</taxon>
        <taxon>Larsenimonas</taxon>
    </lineage>
</organism>
<feature type="domain" description="Transglutaminase-like" evidence="1">
    <location>
        <begin position="177"/>
        <end position="247"/>
    </location>
</feature>
<dbReference type="Proteomes" id="UP001165678">
    <property type="component" value="Unassembled WGS sequence"/>
</dbReference>
<comment type="caution">
    <text evidence="2">The sequence shown here is derived from an EMBL/GenBank/DDBJ whole genome shotgun (WGS) entry which is preliminary data.</text>
</comment>